<dbReference type="Proteomes" id="UP000006838">
    <property type="component" value="Chromosome"/>
</dbReference>
<dbReference type="InterPro" id="IPR035069">
    <property type="entry name" value="TTHA1013/TTHA0281-like"/>
</dbReference>
<accession>Q3JEP5</accession>
<dbReference type="AlphaFoldDB" id="Q3JEP5"/>
<feature type="domain" description="HicB-like antitoxin of toxin-antitoxin system" evidence="1">
    <location>
        <begin position="6"/>
        <end position="65"/>
    </location>
</feature>
<dbReference type="Pfam" id="PF15919">
    <property type="entry name" value="HicB_lk_antitox"/>
    <property type="match status" value="1"/>
</dbReference>
<organism evidence="2 3">
    <name type="scientific">Nitrosococcus oceani (strain ATCC 19707 / BCRC 17464 / JCM 30415 / NCIMB 11848 / C-107)</name>
    <dbReference type="NCBI Taxonomy" id="323261"/>
    <lineage>
        <taxon>Bacteria</taxon>
        <taxon>Pseudomonadati</taxon>
        <taxon>Pseudomonadota</taxon>
        <taxon>Gammaproteobacteria</taxon>
        <taxon>Chromatiales</taxon>
        <taxon>Chromatiaceae</taxon>
        <taxon>Nitrosococcus</taxon>
    </lineage>
</organism>
<dbReference type="PANTHER" id="PTHR34504">
    <property type="entry name" value="ANTITOXIN HICB"/>
    <property type="match status" value="1"/>
</dbReference>
<name>Q3JEP5_NITOC</name>
<gene>
    <name evidence="2" type="ordered locus">Noc_0168</name>
</gene>
<dbReference type="EMBL" id="CP000127">
    <property type="protein sequence ID" value="ABA56701.1"/>
    <property type="molecule type" value="Genomic_DNA"/>
</dbReference>
<dbReference type="PANTHER" id="PTHR34504:SF2">
    <property type="entry name" value="UPF0150 PROTEIN SSL0259"/>
    <property type="match status" value="1"/>
</dbReference>
<dbReference type="Gene3D" id="3.30.160.250">
    <property type="match status" value="1"/>
</dbReference>
<dbReference type="InterPro" id="IPR031807">
    <property type="entry name" value="HicB-like"/>
</dbReference>
<keyword evidence="3" id="KW-1185">Reference proteome</keyword>
<dbReference type="eggNOG" id="COG1598">
    <property type="taxonomic scope" value="Bacteria"/>
</dbReference>
<evidence type="ECO:0000259" key="1">
    <source>
        <dbReference type="Pfam" id="PF15919"/>
    </source>
</evidence>
<reference evidence="3" key="1">
    <citation type="journal article" date="2006" name="Appl. Environ. Microbiol.">
        <title>Complete genome sequence of the marine, chemolithoautotrophic, ammonia-oxidizing bacterium Nitrosococcus oceani ATCC 19707.</title>
        <authorList>
            <person name="Klotz M.G."/>
            <person name="Arp D.J."/>
            <person name="Chain P.S.G."/>
            <person name="El-Sheikh A.F."/>
            <person name="Hauser L.J."/>
            <person name="Hommes N.G."/>
            <person name="Larimer F.W."/>
            <person name="Malfatti S.A."/>
            <person name="Norton J.M."/>
            <person name="Poret-Peterson A.T."/>
            <person name="Vergez L.M."/>
            <person name="Ward B.B."/>
        </authorList>
    </citation>
    <scope>NUCLEOTIDE SEQUENCE [LARGE SCALE GENOMIC DNA]</scope>
    <source>
        <strain evidence="3">ATCC 19707 / BCRC 17464 / NCIMB 11848 / C-107</strain>
    </source>
</reference>
<dbReference type="HOGENOM" id="CLU_114047_5_2_6"/>
<dbReference type="InterPro" id="IPR051404">
    <property type="entry name" value="TA_system_antitoxin"/>
</dbReference>
<protein>
    <recommendedName>
        <fullName evidence="1">HicB-like antitoxin of toxin-antitoxin system domain-containing protein</fullName>
    </recommendedName>
</protein>
<sequence>MTMHKYEVIIYWSQEDKTFIAGVPELPGCMVHGPTQMAALESVNQAIELWLDTAREFNDPIPEPKGRRLLYA</sequence>
<evidence type="ECO:0000313" key="3">
    <source>
        <dbReference type="Proteomes" id="UP000006838"/>
    </source>
</evidence>
<dbReference type="SUPFAM" id="SSF143100">
    <property type="entry name" value="TTHA1013/TTHA0281-like"/>
    <property type="match status" value="1"/>
</dbReference>
<dbReference type="STRING" id="323261.Noc_0168"/>
<evidence type="ECO:0000313" key="2">
    <source>
        <dbReference type="EMBL" id="ABA56701.1"/>
    </source>
</evidence>
<proteinExistence type="predicted"/>
<dbReference type="KEGG" id="noc:Noc_0168"/>
<dbReference type="InParanoid" id="Q3JEP5"/>